<dbReference type="InterPro" id="IPR002938">
    <property type="entry name" value="FAD-bd"/>
</dbReference>
<dbReference type="Proteomes" id="UP001589692">
    <property type="component" value="Unassembled WGS sequence"/>
</dbReference>
<proteinExistence type="predicted"/>
<name>A0ABV6ARA6_9HYPH</name>
<keyword evidence="1" id="KW-0560">Oxidoreductase</keyword>
<gene>
    <name evidence="3" type="ORF">ACFFP0_30310</name>
</gene>
<dbReference type="InterPro" id="IPR036188">
    <property type="entry name" value="FAD/NAD-bd_sf"/>
</dbReference>
<dbReference type="NCBIfam" id="NF004829">
    <property type="entry name" value="PRK06183.1-3"/>
    <property type="match status" value="1"/>
</dbReference>
<dbReference type="SUPFAM" id="SSF51905">
    <property type="entry name" value="FAD/NAD(P)-binding domain"/>
    <property type="match status" value="1"/>
</dbReference>
<dbReference type="PANTHER" id="PTHR43476:SF3">
    <property type="entry name" value="FAD-BINDING MONOOXYGENASE"/>
    <property type="match status" value="1"/>
</dbReference>
<evidence type="ECO:0000313" key="3">
    <source>
        <dbReference type="EMBL" id="MFB9953151.1"/>
    </source>
</evidence>
<reference evidence="3 4" key="1">
    <citation type="submission" date="2024-09" db="EMBL/GenBank/DDBJ databases">
        <authorList>
            <person name="Sun Q."/>
            <person name="Mori K."/>
        </authorList>
    </citation>
    <scope>NUCLEOTIDE SEQUENCE [LARGE SCALE GENOMIC DNA]</scope>
    <source>
        <strain evidence="3 4">TBRC 4938</strain>
    </source>
</reference>
<dbReference type="PRINTS" id="PR00420">
    <property type="entry name" value="RNGMNOXGNASE"/>
</dbReference>
<comment type="caution">
    <text evidence="3">The sequence shown here is derived from an EMBL/GenBank/DDBJ whole genome shotgun (WGS) entry which is preliminary data.</text>
</comment>
<keyword evidence="4" id="KW-1185">Reference proteome</keyword>
<evidence type="ECO:0000313" key="4">
    <source>
        <dbReference type="Proteomes" id="UP001589692"/>
    </source>
</evidence>
<dbReference type="Pfam" id="PF01494">
    <property type="entry name" value="FAD_binding_3"/>
    <property type="match status" value="1"/>
</dbReference>
<dbReference type="RefSeq" id="WP_377265954.1">
    <property type="nucleotide sequence ID" value="NZ_JBHMAA010000051.1"/>
</dbReference>
<dbReference type="Gene3D" id="3.30.70.2450">
    <property type="match status" value="1"/>
</dbReference>
<evidence type="ECO:0000259" key="2">
    <source>
        <dbReference type="Pfam" id="PF01494"/>
    </source>
</evidence>
<dbReference type="InterPro" id="IPR050631">
    <property type="entry name" value="PheA/TfdB_FAD_monoxygenase"/>
</dbReference>
<evidence type="ECO:0000256" key="1">
    <source>
        <dbReference type="ARBA" id="ARBA00023002"/>
    </source>
</evidence>
<protein>
    <submittedName>
        <fullName evidence="3">Bifunctional 3-(3-hydroxy-phenyl)propionate/3-hydroxycinnamic acid hydroxylase</fullName>
    </submittedName>
</protein>
<feature type="domain" description="FAD-binding" evidence="2">
    <location>
        <begin position="16"/>
        <end position="363"/>
    </location>
</feature>
<organism evidence="3 4">
    <name type="scientific">Rhizobium puerariae</name>
    <dbReference type="NCBI Taxonomy" id="1585791"/>
    <lineage>
        <taxon>Bacteria</taxon>
        <taxon>Pseudomonadati</taxon>
        <taxon>Pseudomonadota</taxon>
        <taxon>Alphaproteobacteria</taxon>
        <taxon>Hyphomicrobiales</taxon>
        <taxon>Rhizobiaceae</taxon>
        <taxon>Rhizobium/Agrobacterium group</taxon>
        <taxon>Rhizobium</taxon>
    </lineage>
</organism>
<accession>A0ABV6ARA6</accession>
<dbReference type="PANTHER" id="PTHR43476">
    <property type="entry name" value="3-(3-HYDROXY-PHENYL)PROPIONATE/3-HYDROXYCINNAMIC ACID HYDROXYLASE"/>
    <property type="match status" value="1"/>
</dbReference>
<dbReference type="EMBL" id="JBHMAA010000051">
    <property type="protein sequence ID" value="MFB9953151.1"/>
    <property type="molecule type" value="Genomic_DNA"/>
</dbReference>
<sequence>MTVKLAGAPAPGTPHDTDVAIVGAGPVGTFLAIILGRQGKKVTLIERWSSAYGRPRAVTYDHEIARILAVLGIDSENDPAISYHDELYYWRNAAGENIQIVDWQSTSASGWRVRYWFNQPDLEMRFTGIADTCPTVTQIRGYEAVELAQDAEGATLTLRRNPVEAPGSTEIRAIRAKYVVGADGANSLIREALGIENEDRGYFFDWLILDMIPHGDYQVSPAQWQLCDPRRPTTIVPGGPGRRRWEYMVLPHESPEEIAREENVWKLLEPWGLTSANATLERSAVYRFQARWAKVWNKGRCALVGDAAHLMPPFAGEGMCAGIRDAFALGWRLNAILDGKLDPSVLDSYTTERKEHAKHYINFSQELGKIICISDPEQAAERDRRMKAELEARGHKPLPTDICQLGPGAWCEDTAHAGELSVQGIVEANGKRDRFDQAIGFGWMVLGLDRDPAAVLAPDQIAQLEFLGGRTVRIGTPGADCDAVDIEATYARWLNGIGATYVLLRPDFYVAATATSAQALRRSFDEVMARIHIRDAQAEARLAVA</sequence>
<dbReference type="Gene3D" id="3.50.50.60">
    <property type="entry name" value="FAD/NAD(P)-binding domain"/>
    <property type="match status" value="1"/>
</dbReference>